<evidence type="ECO:0000313" key="1">
    <source>
        <dbReference type="EMBL" id="KAG5683722.1"/>
    </source>
</evidence>
<organism evidence="1 2">
    <name type="scientific">Polypedilum vanderplanki</name>
    <name type="common">Sleeping chironomid midge</name>
    <dbReference type="NCBI Taxonomy" id="319348"/>
    <lineage>
        <taxon>Eukaryota</taxon>
        <taxon>Metazoa</taxon>
        <taxon>Ecdysozoa</taxon>
        <taxon>Arthropoda</taxon>
        <taxon>Hexapoda</taxon>
        <taxon>Insecta</taxon>
        <taxon>Pterygota</taxon>
        <taxon>Neoptera</taxon>
        <taxon>Endopterygota</taxon>
        <taxon>Diptera</taxon>
        <taxon>Nematocera</taxon>
        <taxon>Chironomoidea</taxon>
        <taxon>Chironomidae</taxon>
        <taxon>Chironominae</taxon>
        <taxon>Polypedilum</taxon>
        <taxon>Polypedilum</taxon>
    </lineage>
</organism>
<comment type="caution">
    <text evidence="1">The sequence shown here is derived from an EMBL/GenBank/DDBJ whole genome shotgun (WGS) entry which is preliminary data.</text>
</comment>
<dbReference type="InterPro" id="IPR016187">
    <property type="entry name" value="CTDL_fold"/>
</dbReference>
<name>A0A9J6CN47_POLVA</name>
<dbReference type="AlphaFoldDB" id="A0A9J6CN47"/>
<gene>
    <name evidence="1" type="ORF">PVAND_012987</name>
</gene>
<dbReference type="InterPro" id="IPR016186">
    <property type="entry name" value="C-type_lectin-like/link_sf"/>
</dbReference>
<sequence>MHQNILKDHGEMLYLIAKHLIWSLLVQTYNELEAVRNMRMKFQSSVAEHILLSGMTDEPRSKNNWYWVHTGENISFNIPWQPTEPNNSDGVERCLQATLSNSIGFNDIECSGDFNYHYTFICQKIDFISPTCY</sequence>
<dbReference type="Gene3D" id="3.10.100.10">
    <property type="entry name" value="Mannose-Binding Protein A, subunit A"/>
    <property type="match status" value="1"/>
</dbReference>
<dbReference type="Proteomes" id="UP001107558">
    <property type="component" value="Chromosome 1"/>
</dbReference>
<proteinExistence type="predicted"/>
<dbReference type="EMBL" id="JADBJN010000001">
    <property type="protein sequence ID" value="KAG5683722.1"/>
    <property type="molecule type" value="Genomic_DNA"/>
</dbReference>
<dbReference type="SUPFAM" id="SSF56436">
    <property type="entry name" value="C-type lectin-like"/>
    <property type="match status" value="1"/>
</dbReference>
<evidence type="ECO:0008006" key="3">
    <source>
        <dbReference type="Google" id="ProtNLM"/>
    </source>
</evidence>
<evidence type="ECO:0000313" key="2">
    <source>
        <dbReference type="Proteomes" id="UP001107558"/>
    </source>
</evidence>
<accession>A0A9J6CN47</accession>
<dbReference type="OrthoDB" id="7758422at2759"/>
<reference evidence="1" key="1">
    <citation type="submission" date="2021-03" db="EMBL/GenBank/DDBJ databases">
        <title>Chromosome level genome of the anhydrobiotic midge Polypedilum vanderplanki.</title>
        <authorList>
            <person name="Yoshida Y."/>
            <person name="Kikawada T."/>
            <person name="Gusev O."/>
        </authorList>
    </citation>
    <scope>NUCLEOTIDE SEQUENCE</scope>
    <source>
        <strain evidence="1">NIAS01</strain>
        <tissue evidence="1">Whole body or cell culture</tissue>
    </source>
</reference>
<keyword evidence="2" id="KW-1185">Reference proteome</keyword>
<protein>
    <recommendedName>
        <fullName evidence="3">C-type lectin domain-containing protein</fullName>
    </recommendedName>
</protein>